<name>A0A1N7N7H4_9GAMM</name>
<accession>A0A1N7N7H4</accession>
<evidence type="ECO:0008006" key="4">
    <source>
        <dbReference type="Google" id="ProtNLM"/>
    </source>
</evidence>
<gene>
    <name evidence="2" type="ORF">SAMN05421760_108104</name>
</gene>
<keyword evidence="1" id="KW-0732">Signal</keyword>
<reference evidence="3" key="1">
    <citation type="submission" date="2017-01" db="EMBL/GenBank/DDBJ databases">
        <authorList>
            <person name="Varghese N."/>
            <person name="Submissions S."/>
        </authorList>
    </citation>
    <scope>NUCLEOTIDE SEQUENCE [LARGE SCALE GENOMIC DNA]</scope>
    <source>
        <strain evidence="3">DSM 22306</strain>
    </source>
</reference>
<feature type="chain" id="PRO_5012026410" description="Aspartate carbamoyltransferase" evidence="1">
    <location>
        <begin position="29"/>
        <end position="163"/>
    </location>
</feature>
<dbReference type="AlphaFoldDB" id="A0A1N7N7H4"/>
<keyword evidence="3" id="KW-1185">Reference proteome</keyword>
<evidence type="ECO:0000313" key="2">
    <source>
        <dbReference type="EMBL" id="SIS94208.1"/>
    </source>
</evidence>
<feature type="signal peptide" evidence="1">
    <location>
        <begin position="1"/>
        <end position="28"/>
    </location>
</feature>
<proteinExistence type="predicted"/>
<dbReference type="RefSeq" id="WP_076496076.1">
    <property type="nucleotide sequence ID" value="NZ_FTOE01000008.1"/>
</dbReference>
<sequence>MTQYIRGTCCFMKVFVFLLLGNSFTVYAETPQERVHHMSHYVMPFDMESTLHIFKMTERGGVQRVIAKQEGATDQVAMIQQHLKHEVERFQRGDYSDPAMLHGADMPGLKELGAGSSNIKVSYTALAIGAEINFDTSDPRLLTAIHRWFGAQLSEHGSDARAE</sequence>
<organism evidence="2 3">
    <name type="scientific">Neptunomonas antarctica</name>
    <dbReference type="NCBI Taxonomy" id="619304"/>
    <lineage>
        <taxon>Bacteria</taxon>
        <taxon>Pseudomonadati</taxon>
        <taxon>Pseudomonadota</taxon>
        <taxon>Gammaproteobacteria</taxon>
        <taxon>Oceanospirillales</taxon>
        <taxon>Oceanospirillaceae</taxon>
        <taxon>Neptunomonas</taxon>
    </lineage>
</organism>
<dbReference type="Proteomes" id="UP000185999">
    <property type="component" value="Unassembled WGS sequence"/>
</dbReference>
<evidence type="ECO:0000313" key="3">
    <source>
        <dbReference type="Proteomes" id="UP000185999"/>
    </source>
</evidence>
<evidence type="ECO:0000256" key="1">
    <source>
        <dbReference type="SAM" id="SignalP"/>
    </source>
</evidence>
<dbReference type="EMBL" id="FTOE01000008">
    <property type="protein sequence ID" value="SIS94208.1"/>
    <property type="molecule type" value="Genomic_DNA"/>
</dbReference>
<dbReference type="STRING" id="619304.SAMN05421760_108104"/>
<protein>
    <recommendedName>
        <fullName evidence="4">Aspartate carbamoyltransferase</fullName>
    </recommendedName>
</protein>